<evidence type="ECO:0000259" key="6">
    <source>
        <dbReference type="Pfam" id="PF00425"/>
    </source>
</evidence>
<dbReference type="RefSeq" id="WP_045310045.1">
    <property type="nucleotide sequence ID" value="NZ_JYJG01000018.1"/>
</dbReference>
<reference evidence="7 8" key="1">
    <citation type="submission" date="2015-02" db="EMBL/GenBank/DDBJ databases">
        <authorList>
            <person name="Ju K.-S."/>
            <person name="Doroghazi J.R."/>
            <person name="Metcalf W."/>
        </authorList>
    </citation>
    <scope>NUCLEOTIDE SEQUENCE [LARGE SCALE GENOMIC DNA]</scope>
    <source>
        <strain evidence="7 8">NRRL B-16140</strain>
    </source>
</reference>
<accession>A0A0F0HCV9</accession>
<dbReference type="SUPFAM" id="SSF56322">
    <property type="entry name" value="ADC synthase"/>
    <property type="match status" value="1"/>
</dbReference>
<gene>
    <name evidence="7" type="ORF">UK23_04340</name>
</gene>
<feature type="domain" description="Glutamine amidotransferase" evidence="5">
    <location>
        <begin position="228"/>
        <end position="403"/>
    </location>
</feature>
<dbReference type="PANTHER" id="PTHR11236:SF49">
    <property type="entry name" value="ANTHRANILATE SYNTHASE COMPONENT 1"/>
    <property type="match status" value="1"/>
</dbReference>
<dbReference type="Proteomes" id="UP000033393">
    <property type="component" value="Unassembled WGS sequence"/>
</dbReference>
<dbReference type="Gene3D" id="3.60.120.10">
    <property type="entry name" value="Anthranilate synthase"/>
    <property type="match status" value="1"/>
</dbReference>
<evidence type="ECO:0000256" key="4">
    <source>
        <dbReference type="ARBA" id="ARBA00047683"/>
    </source>
</evidence>
<dbReference type="EMBL" id="JYJG01000018">
    <property type="protein sequence ID" value="KJK52167.1"/>
    <property type="molecule type" value="Genomic_DNA"/>
</dbReference>
<organism evidence="7 8">
    <name type="scientific">Lentzea aerocolonigenes</name>
    <name type="common">Lechevalieria aerocolonigenes</name>
    <name type="synonym">Saccharothrix aerocolonigenes</name>
    <dbReference type="NCBI Taxonomy" id="68170"/>
    <lineage>
        <taxon>Bacteria</taxon>
        <taxon>Bacillati</taxon>
        <taxon>Actinomycetota</taxon>
        <taxon>Actinomycetes</taxon>
        <taxon>Pseudonocardiales</taxon>
        <taxon>Pseudonocardiaceae</taxon>
        <taxon>Lentzea</taxon>
    </lineage>
</organism>
<evidence type="ECO:0000313" key="8">
    <source>
        <dbReference type="Proteomes" id="UP000033393"/>
    </source>
</evidence>
<dbReference type="InterPro" id="IPR019999">
    <property type="entry name" value="Anth_synth_I-like"/>
</dbReference>
<feature type="domain" description="Chorismate-utilising enzyme C-terminal" evidence="6">
    <location>
        <begin position="2"/>
        <end position="174"/>
    </location>
</feature>
<dbReference type="GO" id="GO:0004049">
    <property type="term" value="F:anthranilate synthase activity"/>
    <property type="evidence" value="ECO:0007669"/>
    <property type="project" value="UniProtKB-EC"/>
</dbReference>
<dbReference type="OrthoDB" id="8594609at2"/>
<sequence length="419" mass="45775">TMNPISGTYRYPPAGPTLSGVLDFLSDHKETDELYMVLDEELKMMSRICDRVRVIGPRLKEMARLAHTEYFIEGDSRADVRDVLRETLFAPTVTGSPVENACRVIARHERAGRGYYGGVAALIGRDTTGRQTMDSAILIRTAEISPSGGIQIGVGATLVRHSDPVSEVAETRAKLAALLGALTERPVRWQDHPEVQAALSRRNTRLGAYWFGGHAPPLHGALAGRRVLVVDAEDTFTSMIAQQLRTLGLDVAVRRFDEDYSASDHDLVVLGPGPGDPRETDHPKIAHLGDAVRSLLWQGIPFLAVCLSHQVLCRVLGFELVRREVPSQGEQRQIDLFGRREVVGFYNTFAARSGHDRTDHPTLPVEISRDPDTGEVHALRGNGFASVQFHPESVLTADGPAILGGLLASVLPVPEVRAS</sequence>
<dbReference type="CDD" id="cd01743">
    <property type="entry name" value="GATase1_Anthranilate_Synthase"/>
    <property type="match status" value="1"/>
</dbReference>
<proteinExistence type="predicted"/>
<dbReference type="EC" id="4.1.3.27" evidence="1"/>
<evidence type="ECO:0000313" key="7">
    <source>
        <dbReference type="EMBL" id="KJK52167.1"/>
    </source>
</evidence>
<dbReference type="PATRIC" id="fig|68170.10.peg.5577"/>
<dbReference type="PRINTS" id="PR00096">
    <property type="entry name" value="GATASE"/>
</dbReference>
<evidence type="ECO:0000259" key="5">
    <source>
        <dbReference type="Pfam" id="PF00117"/>
    </source>
</evidence>
<dbReference type="PROSITE" id="PS51273">
    <property type="entry name" value="GATASE_TYPE_1"/>
    <property type="match status" value="1"/>
</dbReference>
<evidence type="ECO:0000256" key="2">
    <source>
        <dbReference type="ARBA" id="ARBA00022962"/>
    </source>
</evidence>
<dbReference type="InterPro" id="IPR029062">
    <property type="entry name" value="Class_I_gatase-like"/>
</dbReference>
<dbReference type="PANTHER" id="PTHR11236">
    <property type="entry name" value="AMINOBENZOATE/ANTHRANILATE SYNTHASE"/>
    <property type="match status" value="1"/>
</dbReference>
<keyword evidence="3" id="KW-0456">Lyase</keyword>
<dbReference type="Pfam" id="PF00425">
    <property type="entry name" value="Chorismate_bind"/>
    <property type="match status" value="1"/>
</dbReference>
<evidence type="ECO:0000256" key="3">
    <source>
        <dbReference type="ARBA" id="ARBA00023239"/>
    </source>
</evidence>
<dbReference type="AlphaFoldDB" id="A0A0F0HCV9"/>
<dbReference type="PRINTS" id="PR00097">
    <property type="entry name" value="ANTSNTHASEII"/>
</dbReference>
<protein>
    <recommendedName>
        <fullName evidence="1">anthranilate synthase</fullName>
        <ecNumber evidence="1">4.1.3.27</ecNumber>
    </recommendedName>
</protein>
<dbReference type="InterPro" id="IPR017926">
    <property type="entry name" value="GATASE"/>
</dbReference>
<keyword evidence="8" id="KW-1185">Reference proteome</keyword>
<comment type="caution">
    <text evidence="7">The sequence shown here is derived from an EMBL/GenBank/DDBJ whole genome shotgun (WGS) entry which is preliminary data.</text>
</comment>
<dbReference type="InterPro" id="IPR015890">
    <property type="entry name" value="Chorismate_C"/>
</dbReference>
<feature type="non-terminal residue" evidence="7">
    <location>
        <position position="1"/>
    </location>
</feature>
<dbReference type="Gene3D" id="3.40.50.880">
    <property type="match status" value="1"/>
</dbReference>
<dbReference type="GO" id="GO:0000162">
    <property type="term" value="P:L-tryptophan biosynthetic process"/>
    <property type="evidence" value="ECO:0007669"/>
    <property type="project" value="TreeGrafter"/>
</dbReference>
<keyword evidence="2" id="KW-0315">Glutamine amidotransferase</keyword>
<dbReference type="Pfam" id="PF00117">
    <property type="entry name" value="GATase"/>
    <property type="match status" value="1"/>
</dbReference>
<dbReference type="InterPro" id="IPR005801">
    <property type="entry name" value="ADC_synthase"/>
</dbReference>
<dbReference type="eggNOG" id="COG0147">
    <property type="taxonomic scope" value="Bacteria"/>
</dbReference>
<dbReference type="InterPro" id="IPR006221">
    <property type="entry name" value="TrpG/PapA_dom"/>
</dbReference>
<name>A0A0F0HCV9_LENAE</name>
<evidence type="ECO:0000256" key="1">
    <source>
        <dbReference type="ARBA" id="ARBA00012266"/>
    </source>
</evidence>
<dbReference type="SUPFAM" id="SSF52317">
    <property type="entry name" value="Class I glutamine amidotransferase-like"/>
    <property type="match status" value="1"/>
</dbReference>
<comment type="catalytic activity">
    <reaction evidence="4">
        <text>chorismate + L-glutamine = anthranilate + pyruvate + L-glutamate + H(+)</text>
        <dbReference type="Rhea" id="RHEA:21732"/>
        <dbReference type="ChEBI" id="CHEBI:15361"/>
        <dbReference type="ChEBI" id="CHEBI:15378"/>
        <dbReference type="ChEBI" id="CHEBI:16567"/>
        <dbReference type="ChEBI" id="CHEBI:29748"/>
        <dbReference type="ChEBI" id="CHEBI:29985"/>
        <dbReference type="ChEBI" id="CHEBI:58359"/>
        <dbReference type="EC" id="4.1.3.27"/>
    </reaction>
</comment>